<dbReference type="Proteomes" id="UP000186341">
    <property type="component" value="Unassembled WGS sequence"/>
</dbReference>
<dbReference type="SMART" id="SM00530">
    <property type="entry name" value="HTH_XRE"/>
    <property type="match status" value="1"/>
</dbReference>
<accession>A0A1U7NFB6</accession>
<dbReference type="GeneID" id="82203056"/>
<evidence type="ECO:0000313" key="3">
    <source>
        <dbReference type="Proteomes" id="UP000186341"/>
    </source>
</evidence>
<proteinExistence type="predicted"/>
<sequence>MQTTGEKIRLIRQRRKKTLQEVADAIGASATTVSKYESGIIANIPTTKLNAIAEFLDVNPASLFDYAFDDQPLILSITEQLMMEDFRKLSEIDKETICIIIKQLLDAQKKREAENHKSQQLHL</sequence>
<gene>
    <name evidence="2" type="ORF">BO222_07660</name>
</gene>
<keyword evidence="3" id="KW-1185">Reference proteome</keyword>
<dbReference type="InterPro" id="IPR001387">
    <property type="entry name" value="Cro/C1-type_HTH"/>
</dbReference>
<dbReference type="SUPFAM" id="SSF47413">
    <property type="entry name" value="lambda repressor-like DNA-binding domains"/>
    <property type="match status" value="1"/>
</dbReference>
<dbReference type="CDD" id="cd00093">
    <property type="entry name" value="HTH_XRE"/>
    <property type="match status" value="1"/>
</dbReference>
<organism evidence="2 3">
    <name type="scientific">Ileibacterium valens</name>
    <dbReference type="NCBI Taxonomy" id="1862668"/>
    <lineage>
        <taxon>Bacteria</taxon>
        <taxon>Bacillati</taxon>
        <taxon>Bacillota</taxon>
        <taxon>Erysipelotrichia</taxon>
        <taxon>Erysipelotrichales</taxon>
        <taxon>Erysipelotrichaceae</taxon>
        <taxon>Ileibacterium</taxon>
    </lineage>
</organism>
<reference evidence="2 3" key="1">
    <citation type="submission" date="2016-11" db="EMBL/GenBank/DDBJ databases">
        <title>Description of two novel members of the family Erysipelotrichaceae: Ileibacterium lipovorans gen. nov., sp. nov. and Dubosiella newyorkensis, gen. nov., sp. nov.</title>
        <authorList>
            <person name="Cox L.M."/>
            <person name="Sohn J."/>
            <person name="Tyrrell K.L."/>
            <person name="Citron D.M."/>
            <person name="Lawson P.A."/>
            <person name="Patel N.B."/>
            <person name="Iizumi T."/>
            <person name="Perez-Perez G.I."/>
            <person name="Goldstein E.J."/>
            <person name="Blaser M.J."/>
        </authorList>
    </citation>
    <scope>NUCLEOTIDE SEQUENCE [LARGE SCALE GENOMIC DNA]</scope>
    <source>
        <strain evidence="2 3">NYU-BL-A3</strain>
    </source>
</reference>
<name>A0A1U7NFB6_9FIRM</name>
<evidence type="ECO:0000313" key="2">
    <source>
        <dbReference type="EMBL" id="OLU38880.1"/>
    </source>
</evidence>
<feature type="domain" description="HTH cro/C1-type" evidence="1">
    <location>
        <begin position="8"/>
        <end position="63"/>
    </location>
</feature>
<dbReference type="PROSITE" id="PS50943">
    <property type="entry name" value="HTH_CROC1"/>
    <property type="match status" value="1"/>
</dbReference>
<dbReference type="AlphaFoldDB" id="A0A1U7NFB6"/>
<dbReference type="GO" id="GO:0003677">
    <property type="term" value="F:DNA binding"/>
    <property type="evidence" value="ECO:0007669"/>
    <property type="project" value="InterPro"/>
</dbReference>
<dbReference type="EMBL" id="MPJW01000147">
    <property type="protein sequence ID" value="OLU38880.1"/>
    <property type="molecule type" value="Genomic_DNA"/>
</dbReference>
<comment type="caution">
    <text evidence="2">The sequence shown here is derived from an EMBL/GenBank/DDBJ whole genome shotgun (WGS) entry which is preliminary data.</text>
</comment>
<dbReference type="Gene3D" id="1.10.260.40">
    <property type="entry name" value="lambda repressor-like DNA-binding domains"/>
    <property type="match status" value="1"/>
</dbReference>
<dbReference type="RefSeq" id="WP_075819886.1">
    <property type="nucleotide sequence ID" value="NZ_CAJUTZ010000159.1"/>
</dbReference>
<protein>
    <recommendedName>
        <fullName evidence="1">HTH cro/C1-type domain-containing protein</fullName>
    </recommendedName>
</protein>
<evidence type="ECO:0000259" key="1">
    <source>
        <dbReference type="PROSITE" id="PS50943"/>
    </source>
</evidence>
<dbReference type="OrthoDB" id="1651489at2"/>
<dbReference type="InterPro" id="IPR010982">
    <property type="entry name" value="Lambda_DNA-bd_dom_sf"/>
</dbReference>
<dbReference type="Pfam" id="PF01381">
    <property type="entry name" value="HTH_3"/>
    <property type="match status" value="1"/>
</dbReference>